<organism evidence="4 5">
    <name type="scientific">Carassius auratus</name>
    <name type="common">Goldfish</name>
    <dbReference type="NCBI Taxonomy" id="7957"/>
    <lineage>
        <taxon>Eukaryota</taxon>
        <taxon>Metazoa</taxon>
        <taxon>Chordata</taxon>
        <taxon>Craniata</taxon>
        <taxon>Vertebrata</taxon>
        <taxon>Euteleostomi</taxon>
        <taxon>Actinopterygii</taxon>
        <taxon>Neopterygii</taxon>
        <taxon>Teleostei</taxon>
        <taxon>Ostariophysi</taxon>
        <taxon>Cypriniformes</taxon>
        <taxon>Cyprinidae</taxon>
        <taxon>Cyprininae</taxon>
        <taxon>Carassius</taxon>
    </lineage>
</organism>
<dbReference type="AlphaFoldDB" id="A0A6P6P3X1"/>
<dbReference type="SUPFAM" id="SSF48726">
    <property type="entry name" value="Immunoglobulin"/>
    <property type="match status" value="2"/>
</dbReference>
<evidence type="ECO:0000313" key="4">
    <source>
        <dbReference type="Proteomes" id="UP000515129"/>
    </source>
</evidence>
<dbReference type="PANTHER" id="PTHR21063">
    <property type="entry name" value="LFA-3"/>
    <property type="match status" value="1"/>
</dbReference>
<protein>
    <submittedName>
        <fullName evidence="5">Uncharacterized protein LOC113093992</fullName>
    </submittedName>
</protein>
<feature type="chain" id="PRO_5027755219" evidence="2">
    <location>
        <begin position="20"/>
        <end position="241"/>
    </location>
</feature>
<dbReference type="InterPro" id="IPR036179">
    <property type="entry name" value="Ig-like_dom_sf"/>
</dbReference>
<dbReference type="FunFam" id="2.60.40.10:FF:002431">
    <property type="entry name" value="Si:ch211-222k6.3"/>
    <property type="match status" value="1"/>
</dbReference>
<dbReference type="InterPro" id="IPR013106">
    <property type="entry name" value="Ig_V-set"/>
</dbReference>
<proteinExistence type="predicted"/>
<keyword evidence="1" id="KW-1133">Transmembrane helix</keyword>
<evidence type="ECO:0000256" key="2">
    <source>
        <dbReference type="SAM" id="SignalP"/>
    </source>
</evidence>
<dbReference type="KEGG" id="caua:113093992"/>
<keyword evidence="4" id="KW-1185">Reference proteome</keyword>
<dbReference type="InterPro" id="IPR007110">
    <property type="entry name" value="Ig-like_dom"/>
</dbReference>
<sequence>MLVSNRLSLILLIFCGVFGAETDEIKTISVKTGDSVVLHTGVCEINREKQILWLFGAEDPDTLIAEIYKLSISIYDTYEGLKDRLQMDQQTGSLTIRNITTSHSGLYTAQIMNSMTTFKRFSVMVYDGGFSSAVMCSAENGPEVSLSWFKGRERLNQTSSPDLSVTLSLPLEIKDRNNDVFHCVAANPVSNKTTQFSFQEHCPLNTDSSHSCGFTEAVIRLVISALVGVATVAMLFYDVRS</sequence>
<dbReference type="PROSITE" id="PS50835">
    <property type="entry name" value="IG_LIKE"/>
    <property type="match status" value="1"/>
</dbReference>
<evidence type="ECO:0000313" key="5">
    <source>
        <dbReference type="RefSeq" id="XP_026115409.1"/>
    </source>
</evidence>
<name>A0A6P6P3X1_CARAU</name>
<dbReference type="RefSeq" id="XP_026115409.1">
    <property type="nucleotide sequence ID" value="XM_026259624.1"/>
</dbReference>
<evidence type="ECO:0000256" key="1">
    <source>
        <dbReference type="SAM" id="Phobius"/>
    </source>
</evidence>
<evidence type="ECO:0000259" key="3">
    <source>
        <dbReference type="PROSITE" id="PS50835"/>
    </source>
</evidence>
<dbReference type="PANTHER" id="PTHR21063:SF4">
    <property type="entry name" value="CD48 ANTIGEN-RELATED"/>
    <property type="match status" value="1"/>
</dbReference>
<dbReference type="Proteomes" id="UP000515129">
    <property type="component" value="Unplaced"/>
</dbReference>
<dbReference type="GeneID" id="113093992"/>
<dbReference type="Pfam" id="PF07686">
    <property type="entry name" value="V-set"/>
    <property type="match status" value="1"/>
</dbReference>
<dbReference type="InterPro" id="IPR013783">
    <property type="entry name" value="Ig-like_fold"/>
</dbReference>
<reference evidence="5" key="1">
    <citation type="submission" date="2025-08" db="UniProtKB">
        <authorList>
            <consortium name="RefSeq"/>
        </authorList>
    </citation>
    <scope>IDENTIFICATION</scope>
    <source>
        <strain evidence="5">Wakin</strain>
        <tissue evidence="5">Muscle</tissue>
    </source>
</reference>
<keyword evidence="2" id="KW-0732">Signal</keyword>
<feature type="transmembrane region" description="Helical" evidence="1">
    <location>
        <begin position="217"/>
        <end position="237"/>
    </location>
</feature>
<keyword evidence="1" id="KW-0812">Transmembrane</keyword>
<keyword evidence="1" id="KW-0472">Membrane</keyword>
<gene>
    <name evidence="5" type="primary">LOC113093992</name>
</gene>
<feature type="domain" description="Ig-like" evidence="3">
    <location>
        <begin position="113"/>
        <end position="199"/>
    </location>
</feature>
<dbReference type="Gene3D" id="2.60.40.10">
    <property type="entry name" value="Immunoglobulins"/>
    <property type="match status" value="2"/>
</dbReference>
<accession>A0A6P6P3X1</accession>
<dbReference type="OrthoDB" id="9835793at2759"/>
<feature type="signal peptide" evidence="2">
    <location>
        <begin position="1"/>
        <end position="19"/>
    </location>
</feature>